<name>A0ABV0MP00_9TELE</name>
<dbReference type="PANTHER" id="PTHR46850:SF1">
    <property type="entry name" value="CHROMODOMAIN-HELICASE-DNA-BINDING PROTEIN 9"/>
    <property type="match status" value="1"/>
</dbReference>
<feature type="region of interest" description="Disordered" evidence="2">
    <location>
        <begin position="1"/>
        <end position="80"/>
    </location>
</feature>
<protein>
    <recommendedName>
        <fullName evidence="3">Chromo domain-containing protein</fullName>
    </recommendedName>
</protein>
<sequence>VDSEGGTSAAKKDAKRKRESSVGDDVEKRRSSRQVKRKRYTEDLEFRISEDDDSGDDSPTPKSPSSSSQQQDLTEAEGPVVEKIMGMRSAKKQIVTLYLVKWCSLAYEDATWELKADIDQSKIDEYERIAAREPNTERVVSMCL</sequence>
<feature type="compositionally biased region" description="Basic and acidic residues" evidence="2">
    <location>
        <begin position="19"/>
        <end position="29"/>
    </location>
</feature>
<dbReference type="InterPro" id="IPR051493">
    <property type="entry name" value="CHD"/>
</dbReference>
<dbReference type="InterPro" id="IPR000953">
    <property type="entry name" value="Chromo/chromo_shadow_dom"/>
</dbReference>
<dbReference type="Gene3D" id="2.40.50.40">
    <property type="match status" value="1"/>
</dbReference>
<gene>
    <name evidence="4" type="ORF">GOODEAATRI_001785</name>
</gene>
<reference evidence="4 5" key="1">
    <citation type="submission" date="2021-06" db="EMBL/GenBank/DDBJ databases">
        <authorList>
            <person name="Palmer J.M."/>
        </authorList>
    </citation>
    <scope>NUCLEOTIDE SEQUENCE [LARGE SCALE GENOMIC DNA]</scope>
    <source>
        <strain evidence="4 5">GA_2019</strain>
        <tissue evidence="4">Muscle</tissue>
    </source>
</reference>
<feature type="non-terminal residue" evidence="4">
    <location>
        <position position="1"/>
    </location>
</feature>
<evidence type="ECO:0000256" key="1">
    <source>
        <dbReference type="ARBA" id="ARBA00004123"/>
    </source>
</evidence>
<evidence type="ECO:0000313" key="5">
    <source>
        <dbReference type="Proteomes" id="UP001476798"/>
    </source>
</evidence>
<evidence type="ECO:0000313" key="4">
    <source>
        <dbReference type="EMBL" id="MEQ2160661.1"/>
    </source>
</evidence>
<dbReference type="PANTHER" id="PTHR46850">
    <property type="entry name" value="CHROMODOMAIN-HELICASE-DNA-BINDING PROTEIN 9"/>
    <property type="match status" value="1"/>
</dbReference>
<dbReference type="SUPFAM" id="SSF54160">
    <property type="entry name" value="Chromo domain-like"/>
    <property type="match status" value="1"/>
</dbReference>
<dbReference type="InterPro" id="IPR023780">
    <property type="entry name" value="Chromo_domain"/>
</dbReference>
<evidence type="ECO:0000259" key="3">
    <source>
        <dbReference type="PROSITE" id="PS50013"/>
    </source>
</evidence>
<keyword evidence="5" id="KW-1185">Reference proteome</keyword>
<dbReference type="SMART" id="SM00298">
    <property type="entry name" value="CHROMO"/>
    <property type="match status" value="1"/>
</dbReference>
<comment type="subcellular location">
    <subcellularLocation>
        <location evidence="1">Nucleus</location>
    </subcellularLocation>
</comment>
<feature type="domain" description="Chromo" evidence="3">
    <location>
        <begin position="79"/>
        <end position="118"/>
    </location>
</feature>
<comment type="caution">
    <text evidence="4">The sequence shown here is derived from an EMBL/GenBank/DDBJ whole genome shotgun (WGS) entry which is preliminary data.</text>
</comment>
<feature type="compositionally biased region" description="Basic residues" evidence="2">
    <location>
        <begin position="30"/>
        <end position="39"/>
    </location>
</feature>
<dbReference type="EMBL" id="JAHRIO010010054">
    <property type="protein sequence ID" value="MEQ2160661.1"/>
    <property type="molecule type" value="Genomic_DNA"/>
</dbReference>
<feature type="compositionally biased region" description="Low complexity" evidence="2">
    <location>
        <begin position="57"/>
        <end position="72"/>
    </location>
</feature>
<organism evidence="4 5">
    <name type="scientific">Goodea atripinnis</name>
    <dbReference type="NCBI Taxonomy" id="208336"/>
    <lineage>
        <taxon>Eukaryota</taxon>
        <taxon>Metazoa</taxon>
        <taxon>Chordata</taxon>
        <taxon>Craniata</taxon>
        <taxon>Vertebrata</taxon>
        <taxon>Euteleostomi</taxon>
        <taxon>Actinopterygii</taxon>
        <taxon>Neopterygii</taxon>
        <taxon>Teleostei</taxon>
        <taxon>Neoteleostei</taxon>
        <taxon>Acanthomorphata</taxon>
        <taxon>Ovalentaria</taxon>
        <taxon>Atherinomorphae</taxon>
        <taxon>Cyprinodontiformes</taxon>
        <taxon>Goodeidae</taxon>
        <taxon>Goodea</taxon>
    </lineage>
</organism>
<dbReference type="Proteomes" id="UP001476798">
    <property type="component" value="Unassembled WGS sequence"/>
</dbReference>
<proteinExistence type="predicted"/>
<dbReference type="PROSITE" id="PS50013">
    <property type="entry name" value="CHROMO_2"/>
    <property type="match status" value="1"/>
</dbReference>
<dbReference type="InterPro" id="IPR016197">
    <property type="entry name" value="Chromo-like_dom_sf"/>
</dbReference>
<feature type="compositionally biased region" description="Basic and acidic residues" evidence="2">
    <location>
        <begin position="40"/>
        <end position="49"/>
    </location>
</feature>
<dbReference type="Pfam" id="PF00385">
    <property type="entry name" value="Chromo"/>
    <property type="match status" value="1"/>
</dbReference>
<evidence type="ECO:0000256" key="2">
    <source>
        <dbReference type="SAM" id="MobiDB-lite"/>
    </source>
</evidence>
<accession>A0ABV0MP00</accession>